<dbReference type="Proteomes" id="UP000267096">
    <property type="component" value="Unassembled WGS sequence"/>
</dbReference>
<evidence type="ECO:0000313" key="2">
    <source>
        <dbReference type="EMBL" id="VDK70871.1"/>
    </source>
</evidence>
<gene>
    <name evidence="2" type="ORF">ASIM_LOCUS19616</name>
</gene>
<reference evidence="2 3" key="2">
    <citation type="submission" date="2018-11" db="EMBL/GenBank/DDBJ databases">
        <authorList>
            <consortium name="Pathogen Informatics"/>
        </authorList>
    </citation>
    <scope>NUCLEOTIDE SEQUENCE [LARGE SCALE GENOMIC DNA]</scope>
</reference>
<dbReference type="WBParaSite" id="ASIM_0002023301-mRNA-1">
    <property type="protein sequence ID" value="ASIM_0002023301-mRNA-1"/>
    <property type="gene ID" value="ASIM_0002023301"/>
</dbReference>
<protein>
    <submittedName>
        <fullName evidence="4">Reverse transcriptase</fullName>
    </submittedName>
</protein>
<dbReference type="AlphaFoldDB" id="A0A0M3KGW9"/>
<feature type="region of interest" description="Disordered" evidence="1">
    <location>
        <begin position="54"/>
        <end position="100"/>
    </location>
</feature>
<name>A0A0M3KGW9_ANISI</name>
<keyword evidence="3" id="KW-1185">Reference proteome</keyword>
<organism evidence="4">
    <name type="scientific">Anisakis simplex</name>
    <name type="common">Herring worm</name>
    <dbReference type="NCBI Taxonomy" id="6269"/>
    <lineage>
        <taxon>Eukaryota</taxon>
        <taxon>Metazoa</taxon>
        <taxon>Ecdysozoa</taxon>
        <taxon>Nematoda</taxon>
        <taxon>Chromadorea</taxon>
        <taxon>Rhabditida</taxon>
        <taxon>Spirurina</taxon>
        <taxon>Ascaridomorpha</taxon>
        <taxon>Ascaridoidea</taxon>
        <taxon>Anisakidae</taxon>
        <taxon>Anisakis</taxon>
        <taxon>Anisakis simplex complex</taxon>
    </lineage>
</organism>
<sequence length="100" mass="11913">MVIWRLEYNQARFVWLRGIWADTKESAKEGSSRLKKYLERIMHGEAKLDQQAKLEKRMGDEMNEDGADEQWHPEDPRTNVPKRRRSTGRSSESARQRRLV</sequence>
<proteinExistence type="predicted"/>
<accession>A0A0M3KGW9</accession>
<dbReference type="EMBL" id="UYRR01037596">
    <property type="protein sequence ID" value="VDK70871.1"/>
    <property type="molecule type" value="Genomic_DNA"/>
</dbReference>
<evidence type="ECO:0000313" key="3">
    <source>
        <dbReference type="Proteomes" id="UP000267096"/>
    </source>
</evidence>
<evidence type="ECO:0000313" key="4">
    <source>
        <dbReference type="WBParaSite" id="ASIM_0002023301-mRNA-1"/>
    </source>
</evidence>
<evidence type="ECO:0000256" key="1">
    <source>
        <dbReference type="SAM" id="MobiDB-lite"/>
    </source>
</evidence>
<reference evidence="4" key="1">
    <citation type="submission" date="2017-02" db="UniProtKB">
        <authorList>
            <consortium name="WormBaseParasite"/>
        </authorList>
    </citation>
    <scope>IDENTIFICATION</scope>
</reference>